<proteinExistence type="predicted"/>
<evidence type="ECO:0000313" key="3">
    <source>
        <dbReference type="EMBL" id="CAL8085186.1"/>
    </source>
</evidence>
<dbReference type="Proteomes" id="UP001642540">
    <property type="component" value="Unassembled WGS sequence"/>
</dbReference>
<protein>
    <recommendedName>
        <fullName evidence="2">O-acyltransferase WSD1 C-terminal domain-containing protein</fullName>
    </recommendedName>
</protein>
<keyword evidence="1" id="KW-0812">Transmembrane</keyword>
<dbReference type="InterPro" id="IPR009721">
    <property type="entry name" value="O-acyltransferase_WSD1_C"/>
</dbReference>
<gene>
    <name evidence="3" type="ORF">ODALV1_LOCUS6031</name>
</gene>
<organism evidence="3 4">
    <name type="scientific">Orchesella dallaii</name>
    <dbReference type="NCBI Taxonomy" id="48710"/>
    <lineage>
        <taxon>Eukaryota</taxon>
        <taxon>Metazoa</taxon>
        <taxon>Ecdysozoa</taxon>
        <taxon>Arthropoda</taxon>
        <taxon>Hexapoda</taxon>
        <taxon>Collembola</taxon>
        <taxon>Entomobryomorpha</taxon>
        <taxon>Entomobryoidea</taxon>
        <taxon>Orchesellidae</taxon>
        <taxon>Orchesellinae</taxon>
        <taxon>Orchesella</taxon>
    </lineage>
</organism>
<keyword evidence="4" id="KW-1185">Reference proteome</keyword>
<keyword evidence="1" id="KW-1133">Transmembrane helix</keyword>
<reference evidence="3 4" key="1">
    <citation type="submission" date="2024-08" db="EMBL/GenBank/DDBJ databases">
        <authorList>
            <person name="Cucini C."/>
            <person name="Frati F."/>
        </authorList>
    </citation>
    <scope>NUCLEOTIDE SEQUENCE [LARGE SCALE GENOMIC DNA]</scope>
</reference>
<evidence type="ECO:0000256" key="1">
    <source>
        <dbReference type="SAM" id="Phobius"/>
    </source>
</evidence>
<dbReference type="PANTHER" id="PTHR31650">
    <property type="entry name" value="O-ACYLTRANSFERASE (WSD1-LIKE) FAMILY PROTEIN"/>
    <property type="match status" value="1"/>
</dbReference>
<evidence type="ECO:0000313" key="4">
    <source>
        <dbReference type="Proteomes" id="UP001642540"/>
    </source>
</evidence>
<accession>A0ABP1Q554</accession>
<sequence>MVIVSPLITFIKEGLILLHGLFVFLTILLLTFLFSPIYVYRWCVLKYVKCFHNSKFGKPIGSLSSLFAIELNPKFPASLTPKSGMGMKVVVDGHLTLSEFSDLLHKNWFGNKEQSSQYPEVMQYVEQFCGVMFWRPDPNFKVENHMKQLELKGSTEKEIEEELSLFSEELLNKPFPQKRSPWVGYVVNNYKNERLQKESKTGELSILIFRLHHTLADGFSILYAAIEGLLETPLQDINLPSAKEMGMKSLSDKIEFWLSFPIRFLRDLSEYSRGALGKKTGLHREDDNFPSWTLIGRPSTPISVEKVRITKEKLGVSFTAVVLSALAAGMGKTLKRKGKEVEKLLTYIPIPLPGHPKEFSNHATIVSFPLPTAAELDPVVRVKKMEAILKLAKRSTTPLMFLLLMKTIGSLFPFLIDLLGRNKVIPTGVSNFPGPGLEFNVNGKQAMEVEFCAGTLQGVTGVGFQVLSYKNSLRFSTVVDNQVMCKKEVEQMVAYVVEEFDKLYKLSI</sequence>
<feature type="transmembrane region" description="Helical" evidence="1">
    <location>
        <begin position="314"/>
        <end position="331"/>
    </location>
</feature>
<dbReference type="PANTHER" id="PTHR31650:SF1">
    <property type="entry name" value="WAX ESTER SYNTHASE_DIACYLGLYCEROL ACYLTRANSFERASE 4-RELATED"/>
    <property type="match status" value="1"/>
</dbReference>
<comment type="caution">
    <text evidence="3">The sequence shown here is derived from an EMBL/GenBank/DDBJ whole genome shotgun (WGS) entry which is preliminary data.</text>
</comment>
<evidence type="ECO:0000259" key="2">
    <source>
        <dbReference type="Pfam" id="PF06974"/>
    </source>
</evidence>
<dbReference type="InterPro" id="IPR045034">
    <property type="entry name" value="O-acyltransferase_WSD1-like"/>
</dbReference>
<feature type="transmembrane region" description="Helical" evidence="1">
    <location>
        <begin position="16"/>
        <end position="39"/>
    </location>
</feature>
<name>A0ABP1Q554_9HEXA</name>
<dbReference type="Pfam" id="PF06974">
    <property type="entry name" value="WS_DGAT_C"/>
    <property type="match status" value="1"/>
</dbReference>
<feature type="domain" description="O-acyltransferase WSD1 C-terminal" evidence="2">
    <location>
        <begin position="361"/>
        <end position="503"/>
    </location>
</feature>
<keyword evidence="1" id="KW-0472">Membrane</keyword>
<dbReference type="EMBL" id="CAXLJM020000019">
    <property type="protein sequence ID" value="CAL8085186.1"/>
    <property type="molecule type" value="Genomic_DNA"/>
</dbReference>